<evidence type="ECO:0000256" key="12">
    <source>
        <dbReference type="SAM" id="Phobius"/>
    </source>
</evidence>
<evidence type="ECO:0000256" key="8">
    <source>
        <dbReference type="ARBA" id="ARBA00023004"/>
    </source>
</evidence>
<feature type="transmembrane region" description="Helical" evidence="12">
    <location>
        <begin position="85"/>
        <end position="104"/>
    </location>
</feature>
<comment type="similarity">
    <text evidence="2">Belongs to the fatty acid desaturase type 2 family.</text>
</comment>
<dbReference type="PANTHER" id="PTHR11351:SF31">
    <property type="entry name" value="DESATURASE 1, ISOFORM A-RELATED"/>
    <property type="match status" value="1"/>
</dbReference>
<evidence type="ECO:0000256" key="6">
    <source>
        <dbReference type="ARBA" id="ARBA00022989"/>
    </source>
</evidence>
<evidence type="ECO:0000256" key="11">
    <source>
        <dbReference type="ARBA" id="ARBA00023160"/>
    </source>
</evidence>
<evidence type="ECO:0000313" key="14">
    <source>
        <dbReference type="EMBL" id="MET3650652.1"/>
    </source>
</evidence>
<proteinExistence type="inferred from homology"/>
<keyword evidence="15" id="KW-1185">Reference proteome</keyword>
<dbReference type="Proteomes" id="UP001549184">
    <property type="component" value="Unassembled WGS sequence"/>
</dbReference>
<evidence type="ECO:0000256" key="4">
    <source>
        <dbReference type="ARBA" id="ARBA00022692"/>
    </source>
</evidence>
<keyword evidence="3" id="KW-0444">Lipid biosynthesis</keyword>
<evidence type="ECO:0000256" key="9">
    <source>
        <dbReference type="ARBA" id="ARBA00023098"/>
    </source>
</evidence>
<feature type="domain" description="Fatty acid desaturase" evidence="13">
    <location>
        <begin position="84"/>
        <end position="309"/>
    </location>
</feature>
<evidence type="ECO:0000256" key="5">
    <source>
        <dbReference type="ARBA" id="ARBA00022832"/>
    </source>
</evidence>
<keyword evidence="4 12" id="KW-0812">Transmembrane</keyword>
<evidence type="ECO:0000256" key="1">
    <source>
        <dbReference type="ARBA" id="ARBA00004141"/>
    </source>
</evidence>
<reference evidence="14 15" key="1">
    <citation type="submission" date="2024-06" db="EMBL/GenBank/DDBJ databases">
        <title>Sorghum-associated microbial communities from plants grown in Nebraska, USA.</title>
        <authorList>
            <person name="Schachtman D."/>
        </authorList>
    </citation>
    <scope>NUCLEOTIDE SEQUENCE [LARGE SCALE GENOMIC DNA]</scope>
    <source>
        <strain evidence="14 15">1073</strain>
    </source>
</reference>
<comment type="caution">
    <text evidence="14">The sequence shown here is derived from an EMBL/GenBank/DDBJ whole genome shotgun (WGS) entry which is preliminary data.</text>
</comment>
<dbReference type="InterPro" id="IPR005804">
    <property type="entry name" value="FA_desaturase_dom"/>
</dbReference>
<evidence type="ECO:0000256" key="3">
    <source>
        <dbReference type="ARBA" id="ARBA00022516"/>
    </source>
</evidence>
<dbReference type="CDD" id="cd03505">
    <property type="entry name" value="Delta9-FADS-like"/>
    <property type="match status" value="1"/>
</dbReference>
<dbReference type="EMBL" id="JBEPMU010000001">
    <property type="protein sequence ID" value="MET3650652.1"/>
    <property type="molecule type" value="Genomic_DNA"/>
</dbReference>
<dbReference type="Pfam" id="PF00487">
    <property type="entry name" value="FA_desaturase"/>
    <property type="match status" value="1"/>
</dbReference>
<feature type="transmembrane region" description="Helical" evidence="12">
    <location>
        <begin position="202"/>
        <end position="222"/>
    </location>
</feature>
<comment type="subcellular location">
    <subcellularLocation>
        <location evidence="1">Membrane</location>
        <topology evidence="1">Multi-pass membrane protein</topology>
    </subcellularLocation>
</comment>
<feature type="transmembrane region" description="Helical" evidence="12">
    <location>
        <begin position="234"/>
        <end position="255"/>
    </location>
</feature>
<dbReference type="EC" id="1.14.19.1" evidence="14"/>
<keyword evidence="6 12" id="KW-1133">Transmembrane helix</keyword>
<evidence type="ECO:0000256" key="10">
    <source>
        <dbReference type="ARBA" id="ARBA00023136"/>
    </source>
</evidence>
<keyword evidence="8" id="KW-0408">Iron</keyword>
<dbReference type="PRINTS" id="PR00075">
    <property type="entry name" value="FACDDSATRASE"/>
</dbReference>
<feature type="transmembrane region" description="Helical" evidence="12">
    <location>
        <begin position="60"/>
        <end position="79"/>
    </location>
</feature>
<sequence>MHPIHASRRIRHIQRRNPSMSHPLSQQALSKSGSLAQRMRAWFDAGAEGAASSNPRRIDWVRAIPFVAMHLACLGVILVGTSPVAMLTAAALYAIRMFALTGFYHRYFSHRAFRTSRAVQFVFALIGASCVQRGPLWWAAHHRNHHRHADTALDPHSPTVHGFLWSHAGWFLTSEAFRTDLDRVTDLRGFPELRWLDRYDTVVPVALALLLFGFGSLLHVLAPSWGTSGGQMLVWGFFISTIVLFHATVTINSLAHRFGRRRFPTHDDSRNNTWLALITFGEGWHNNHHFYPGSARQGFRWWEIDLTWYGLRFLALLGLVWDLKPVPAWVQRKAEY</sequence>
<accession>A0ABV2JPA1</accession>
<gene>
    <name evidence="14" type="ORF">ABIC75_000354</name>
</gene>
<keyword evidence="9" id="KW-0443">Lipid metabolism</keyword>
<keyword evidence="11" id="KW-0275">Fatty acid biosynthesis</keyword>
<dbReference type="PANTHER" id="PTHR11351">
    <property type="entry name" value="ACYL-COA DESATURASE"/>
    <property type="match status" value="1"/>
</dbReference>
<organism evidence="14 15">
    <name type="scientific">Dyella japonica</name>
    <dbReference type="NCBI Taxonomy" id="231455"/>
    <lineage>
        <taxon>Bacteria</taxon>
        <taxon>Pseudomonadati</taxon>
        <taxon>Pseudomonadota</taxon>
        <taxon>Gammaproteobacteria</taxon>
        <taxon>Lysobacterales</taxon>
        <taxon>Rhodanobacteraceae</taxon>
        <taxon>Dyella</taxon>
    </lineage>
</organism>
<protein>
    <submittedName>
        <fullName evidence="14">Stearoyl-CoA desaturase (Delta-9 desaturase)</fullName>
        <ecNumber evidence="14">1.14.19.1</ecNumber>
    </submittedName>
</protein>
<name>A0ABV2JPA1_9GAMM</name>
<keyword evidence="7 14" id="KW-0560">Oxidoreductase</keyword>
<keyword evidence="10 12" id="KW-0472">Membrane</keyword>
<keyword evidence="5" id="KW-0276">Fatty acid metabolism</keyword>
<evidence type="ECO:0000256" key="7">
    <source>
        <dbReference type="ARBA" id="ARBA00023002"/>
    </source>
</evidence>
<evidence type="ECO:0000313" key="15">
    <source>
        <dbReference type="Proteomes" id="UP001549184"/>
    </source>
</evidence>
<dbReference type="InterPro" id="IPR015876">
    <property type="entry name" value="Acyl-CoA_DS"/>
</dbReference>
<evidence type="ECO:0000259" key="13">
    <source>
        <dbReference type="Pfam" id="PF00487"/>
    </source>
</evidence>
<evidence type="ECO:0000256" key="2">
    <source>
        <dbReference type="ARBA" id="ARBA00008749"/>
    </source>
</evidence>
<dbReference type="GO" id="GO:0004768">
    <property type="term" value="F:stearoyl-CoA 9-desaturase activity"/>
    <property type="evidence" value="ECO:0007669"/>
    <property type="project" value="UniProtKB-EC"/>
</dbReference>